<dbReference type="KEGG" id="tpx:Turpa_0571"/>
<dbReference type="InterPro" id="IPR003615">
    <property type="entry name" value="HNH_nuc"/>
</dbReference>
<feature type="domain" description="HNH nuclease" evidence="2">
    <location>
        <begin position="148"/>
        <end position="181"/>
    </location>
</feature>
<evidence type="ECO:0000256" key="1">
    <source>
        <dbReference type="SAM" id="MobiDB-lite"/>
    </source>
</evidence>
<evidence type="ECO:0000313" key="3">
    <source>
        <dbReference type="EMBL" id="AFM11223.1"/>
    </source>
</evidence>
<dbReference type="Pfam" id="PF13392">
    <property type="entry name" value="HNH_3"/>
    <property type="match status" value="1"/>
</dbReference>
<accession>I4B1R6</accession>
<dbReference type="EMBL" id="CP002959">
    <property type="protein sequence ID" value="AFM11223.1"/>
    <property type="molecule type" value="Genomic_DNA"/>
</dbReference>
<dbReference type="OrthoDB" id="886862at2"/>
<protein>
    <recommendedName>
        <fullName evidence="2">HNH nuclease domain-containing protein</fullName>
    </recommendedName>
</protein>
<sequence>MNSMTIRKAPALSEGKQTATARTLAEDGIKRLIGIFAEKDENGCIFWHGEFDKDQRPIILERNKKVNVRSRIFRLRNPGQEGKKIFNTCGNKKCIAPEHASVNRRARACDEKLGQYIVTDTGCYVFPHKIALNTQPKVRVKGNVISASRAAYIQANGEIPVGWHIKHTCGTPACINPRHLRAEAPRTERLFREPRNLSAKRETAA</sequence>
<evidence type="ECO:0000259" key="2">
    <source>
        <dbReference type="Pfam" id="PF13392"/>
    </source>
</evidence>
<dbReference type="AlphaFoldDB" id="I4B1R6"/>
<proteinExistence type="predicted"/>
<gene>
    <name evidence="3" type="ordered locus">Turpa_0571</name>
</gene>
<evidence type="ECO:0000313" key="4">
    <source>
        <dbReference type="Proteomes" id="UP000006048"/>
    </source>
</evidence>
<organism evidence="3 4">
    <name type="scientific">Turneriella parva (strain ATCC BAA-1111 / DSM 21527 / NCTC 11395 / H)</name>
    <name type="common">Leptospira parva</name>
    <dbReference type="NCBI Taxonomy" id="869212"/>
    <lineage>
        <taxon>Bacteria</taxon>
        <taxon>Pseudomonadati</taxon>
        <taxon>Spirochaetota</taxon>
        <taxon>Spirochaetia</taxon>
        <taxon>Leptospirales</taxon>
        <taxon>Leptospiraceae</taxon>
        <taxon>Turneriella</taxon>
    </lineage>
</organism>
<dbReference type="SUPFAM" id="SSF54060">
    <property type="entry name" value="His-Me finger endonucleases"/>
    <property type="match status" value="1"/>
</dbReference>
<dbReference type="Proteomes" id="UP000006048">
    <property type="component" value="Chromosome"/>
</dbReference>
<name>I4B1R6_TURPD</name>
<dbReference type="HOGENOM" id="CLU_1337032_0_0_12"/>
<dbReference type="InterPro" id="IPR044925">
    <property type="entry name" value="His-Me_finger_sf"/>
</dbReference>
<keyword evidence="4" id="KW-1185">Reference proteome</keyword>
<dbReference type="RefSeq" id="WP_014801742.1">
    <property type="nucleotide sequence ID" value="NC_018020.1"/>
</dbReference>
<feature type="region of interest" description="Disordered" evidence="1">
    <location>
        <begin position="185"/>
        <end position="205"/>
    </location>
</feature>
<dbReference type="STRING" id="869212.Turpa_0571"/>
<reference evidence="3 4" key="1">
    <citation type="submission" date="2012-06" db="EMBL/GenBank/DDBJ databases">
        <title>The complete chromosome of genome of Turneriella parva DSM 21527.</title>
        <authorList>
            <consortium name="US DOE Joint Genome Institute (JGI-PGF)"/>
            <person name="Lucas S."/>
            <person name="Han J."/>
            <person name="Lapidus A."/>
            <person name="Bruce D."/>
            <person name="Goodwin L."/>
            <person name="Pitluck S."/>
            <person name="Peters L."/>
            <person name="Kyrpides N."/>
            <person name="Mavromatis K."/>
            <person name="Ivanova N."/>
            <person name="Mikhailova N."/>
            <person name="Chertkov O."/>
            <person name="Detter J.C."/>
            <person name="Tapia R."/>
            <person name="Han C."/>
            <person name="Land M."/>
            <person name="Hauser L."/>
            <person name="Markowitz V."/>
            <person name="Cheng J.-F."/>
            <person name="Hugenholtz P."/>
            <person name="Woyke T."/>
            <person name="Wu D."/>
            <person name="Gronow S."/>
            <person name="Wellnitz S."/>
            <person name="Brambilla E."/>
            <person name="Klenk H.-P."/>
            <person name="Eisen J.A."/>
        </authorList>
    </citation>
    <scope>NUCLEOTIDE SEQUENCE [LARGE SCALE GENOMIC DNA]</scope>
    <source>
        <strain evidence="4">ATCC BAA-1111 / DSM 21527 / NCTC 11395 / H</strain>
    </source>
</reference>